<dbReference type="OrthoDB" id="2338066at2759"/>
<accession>A0A9P6MBL5</accession>
<proteinExistence type="predicted"/>
<keyword evidence="3" id="KW-1185">Reference proteome</keyword>
<protein>
    <recommendedName>
        <fullName evidence="1">F-box domain-containing protein</fullName>
    </recommendedName>
</protein>
<dbReference type="SUPFAM" id="SSF81383">
    <property type="entry name" value="F-box domain"/>
    <property type="match status" value="1"/>
</dbReference>
<dbReference type="EMBL" id="JAAAHW010003170">
    <property type="protein sequence ID" value="KAF9987532.1"/>
    <property type="molecule type" value="Genomic_DNA"/>
</dbReference>
<organism evidence="2 3">
    <name type="scientific">Modicella reniformis</name>
    <dbReference type="NCBI Taxonomy" id="1440133"/>
    <lineage>
        <taxon>Eukaryota</taxon>
        <taxon>Fungi</taxon>
        <taxon>Fungi incertae sedis</taxon>
        <taxon>Mucoromycota</taxon>
        <taxon>Mortierellomycotina</taxon>
        <taxon>Mortierellomycetes</taxon>
        <taxon>Mortierellales</taxon>
        <taxon>Mortierellaceae</taxon>
        <taxon>Modicella</taxon>
    </lineage>
</organism>
<dbReference type="Gene3D" id="3.80.10.10">
    <property type="entry name" value="Ribonuclease Inhibitor"/>
    <property type="match status" value="1"/>
</dbReference>
<dbReference type="AlphaFoldDB" id="A0A9P6MBL5"/>
<reference evidence="2" key="1">
    <citation type="journal article" date="2020" name="Fungal Divers.">
        <title>Resolving the Mortierellaceae phylogeny through synthesis of multi-gene phylogenetics and phylogenomics.</title>
        <authorList>
            <person name="Vandepol N."/>
            <person name="Liber J."/>
            <person name="Desiro A."/>
            <person name="Na H."/>
            <person name="Kennedy M."/>
            <person name="Barry K."/>
            <person name="Grigoriev I.V."/>
            <person name="Miller A.N."/>
            <person name="O'Donnell K."/>
            <person name="Stajich J.E."/>
            <person name="Bonito G."/>
        </authorList>
    </citation>
    <scope>NUCLEOTIDE SEQUENCE</scope>
    <source>
        <strain evidence="2">MES-2147</strain>
    </source>
</reference>
<evidence type="ECO:0000313" key="2">
    <source>
        <dbReference type="EMBL" id="KAF9987532.1"/>
    </source>
</evidence>
<name>A0A9P6MBL5_9FUNG</name>
<sequence length="644" mass="72932">MDSSSTSTGTKFRSIDYLPEHALEAICNSLSRSDISACARVSKTWSWVFTKALWKELHVNGRRPESDYKNRRFKEALVKNGHLIRTLKMDHYGTLESFFVDNRLAETSQTSSTGPRAGDSKGVVCTQLERLEMVDITEFNVMFHGFTIYDLPLRNVDENLLVRFLQKTSSTLHTLLLTPFPCNRANFLRVISDCLPVLKSVHLISTEPIMEALVKSDDFERFLEHFPPQVEELTLRVSIFDDAAPSHPPHATKHFPLKPEFFADYNTSAGTTTATSGTLAVKKLVLGGDMSCDPDMLNAFLRRCPDLECITLEDLCLETFRPLASVLRKNCSKLKELSIGAMTSPTDDLQLSLLIGASSAGWKRFTIHGVRRNFGPNSTIALRKHFKTLEWLELPKGACMPSQIIRDLLVGGHAPELRYLDLMNVIHGVFHFHTGLELNAVHLLVSPPTATPRRNVPLRALPWTCLNLVYLRIKIHNIPRTELLTPTLRRTSNMLFGVSLDYGTELQRVILGQIGRLVHLEELAFGNKEDQLPECLQYDSDGDAIFDERYPQCNSLSLTLEHGLHALAPLKKLRVLDITCVTHKIANRELSWMKLNWPKLERIDGLLNLVMIPPAESAVQWLKHNRLGWVPDQELKAWCKLYNL</sequence>
<evidence type="ECO:0000259" key="1">
    <source>
        <dbReference type="PROSITE" id="PS50181"/>
    </source>
</evidence>
<gene>
    <name evidence="2" type="ORF">BGZ65_003191</name>
</gene>
<evidence type="ECO:0000313" key="3">
    <source>
        <dbReference type="Proteomes" id="UP000749646"/>
    </source>
</evidence>
<dbReference type="InterPro" id="IPR032675">
    <property type="entry name" value="LRR_dom_sf"/>
</dbReference>
<feature type="domain" description="F-box" evidence="1">
    <location>
        <begin position="12"/>
        <end position="57"/>
    </location>
</feature>
<dbReference type="InterPro" id="IPR036047">
    <property type="entry name" value="F-box-like_dom_sf"/>
</dbReference>
<dbReference type="Gene3D" id="1.20.1280.50">
    <property type="match status" value="1"/>
</dbReference>
<dbReference type="SUPFAM" id="SSF52047">
    <property type="entry name" value="RNI-like"/>
    <property type="match status" value="1"/>
</dbReference>
<comment type="caution">
    <text evidence="2">The sequence shown here is derived from an EMBL/GenBank/DDBJ whole genome shotgun (WGS) entry which is preliminary data.</text>
</comment>
<dbReference type="Proteomes" id="UP000749646">
    <property type="component" value="Unassembled WGS sequence"/>
</dbReference>
<dbReference type="PROSITE" id="PS50181">
    <property type="entry name" value="FBOX"/>
    <property type="match status" value="1"/>
</dbReference>
<dbReference type="InterPro" id="IPR001810">
    <property type="entry name" value="F-box_dom"/>
</dbReference>
<dbReference type="Pfam" id="PF12937">
    <property type="entry name" value="F-box-like"/>
    <property type="match status" value="1"/>
</dbReference>